<accession>A0AAI8U2E5</accession>
<proteinExistence type="predicted"/>
<gene>
    <name evidence="1" type="ORF">hbim_07163</name>
</gene>
<organism evidence="1 2">
    <name type="scientific">Mycolicibacterium mageritense</name>
    <name type="common">Mycobacterium mageritense</name>
    <dbReference type="NCBI Taxonomy" id="53462"/>
    <lineage>
        <taxon>Bacteria</taxon>
        <taxon>Bacillati</taxon>
        <taxon>Actinomycetota</taxon>
        <taxon>Actinomycetes</taxon>
        <taxon>Mycobacteriales</taxon>
        <taxon>Mycobacteriaceae</taxon>
        <taxon>Mycolicibacterium</taxon>
    </lineage>
</organism>
<dbReference type="EMBL" id="AP027452">
    <property type="protein sequence ID" value="BDY33188.1"/>
    <property type="molecule type" value="Genomic_DNA"/>
</dbReference>
<evidence type="ECO:0000313" key="1">
    <source>
        <dbReference type="EMBL" id="BDY33188.1"/>
    </source>
</evidence>
<sequence length="85" mass="9292">MCPPETEQMAAMADAAYKRAAGRAARVTTTETVAIESTQHLTLADLRALIERTANWPADTTVSITEGMHHRGEGRSPDRITLTRN</sequence>
<dbReference type="Proteomes" id="UP001241092">
    <property type="component" value="Chromosome"/>
</dbReference>
<protein>
    <submittedName>
        <fullName evidence="1">Uncharacterized protein</fullName>
    </submittedName>
</protein>
<reference evidence="1" key="1">
    <citation type="submission" date="2023-03" db="EMBL/GenBank/DDBJ databases">
        <title>Draft genome sequence of a Mycolicibacterium mageritense strain H4_3_1 isolated from a hybrid biological-inorganic system reactor.</title>
        <authorList>
            <person name="Feng X."/>
            <person name="Kazama D."/>
            <person name="Sato K."/>
            <person name="Kobayashi H."/>
        </authorList>
    </citation>
    <scope>NUCLEOTIDE SEQUENCE</scope>
    <source>
        <strain evidence="1">H4_3_1</strain>
    </source>
</reference>
<dbReference type="AlphaFoldDB" id="A0AAI8U2E5"/>
<evidence type="ECO:0000313" key="2">
    <source>
        <dbReference type="Proteomes" id="UP001241092"/>
    </source>
</evidence>
<name>A0AAI8U2E5_MYCME</name>
<dbReference type="RefSeq" id="WP_286212797.1">
    <property type="nucleotide sequence ID" value="NZ_AP027452.1"/>
</dbReference>